<keyword evidence="2" id="KW-0689">Ribosomal protein</keyword>
<evidence type="ECO:0000256" key="3">
    <source>
        <dbReference type="ARBA" id="ARBA00023274"/>
    </source>
</evidence>
<dbReference type="CDD" id="cd01425">
    <property type="entry name" value="RPS2"/>
    <property type="match status" value="1"/>
</dbReference>
<dbReference type="OrthoDB" id="2320368at2759"/>
<dbReference type="InterPro" id="IPR018130">
    <property type="entry name" value="Ribosomal_uS2_CS"/>
</dbReference>
<accession>A0A061HEU5</accession>
<reference evidence="4" key="2">
    <citation type="submission" date="2013-01" db="EMBL/GenBank/DDBJ databases">
        <title>The wheat powdery mildew genome reveals unique evolution of an obligate biotroph.</title>
        <authorList>
            <person name="Oberhaensli S."/>
            <person name="Wicker T."/>
            <person name="Keller B."/>
        </authorList>
    </citation>
    <scope>NUCLEOTIDE SEQUENCE</scope>
    <source>
        <strain evidence="4">96224</strain>
    </source>
</reference>
<protein>
    <submittedName>
        <fullName evidence="5">Bgt-471</fullName>
    </submittedName>
    <submittedName>
        <fullName evidence="4">Mitochondrial ribosomal</fullName>
    </submittedName>
</protein>
<dbReference type="InterPro" id="IPR023591">
    <property type="entry name" value="Ribosomal_uS2_flav_dom_sf"/>
</dbReference>
<dbReference type="EMBL" id="KE375180">
    <property type="protein sequence ID" value="EPQ62382.1"/>
    <property type="molecule type" value="Genomic_DNA"/>
</dbReference>
<dbReference type="GO" id="GO:0006412">
    <property type="term" value="P:translation"/>
    <property type="evidence" value="ECO:0007669"/>
    <property type="project" value="InterPro"/>
</dbReference>
<comment type="similarity">
    <text evidence="1">Belongs to the universal ribosomal protein uS2 family.</text>
</comment>
<dbReference type="HOGENOM" id="CLU_040318_4_2_1"/>
<dbReference type="GO" id="GO:0003735">
    <property type="term" value="F:structural constituent of ribosome"/>
    <property type="evidence" value="ECO:0007669"/>
    <property type="project" value="InterPro"/>
</dbReference>
<dbReference type="InterPro" id="IPR005706">
    <property type="entry name" value="Ribosomal_uS2_bac/mit/plastid"/>
</dbReference>
<name>A0A061HEU5_BLUGR</name>
<evidence type="ECO:0000313" key="4">
    <source>
        <dbReference type="EMBL" id="EPQ62382.1"/>
    </source>
</evidence>
<dbReference type="InterPro" id="IPR001865">
    <property type="entry name" value="Ribosomal_uS2"/>
</dbReference>
<dbReference type="PRINTS" id="PR00395">
    <property type="entry name" value="RIBOSOMALS2"/>
</dbReference>
<gene>
    <name evidence="4" type="ORF">BGT96224_471</name>
    <name evidence="5" type="ORF">BGT96224V2_LOCUS6118</name>
</gene>
<dbReference type="SUPFAM" id="SSF52313">
    <property type="entry name" value="Ribosomal protein S2"/>
    <property type="match status" value="1"/>
</dbReference>
<dbReference type="Gene3D" id="3.40.50.10490">
    <property type="entry name" value="Glucose-6-phosphate isomerase like protein, domain 1"/>
    <property type="match status" value="1"/>
</dbReference>
<dbReference type="Proteomes" id="UP000053110">
    <property type="component" value="Unassembled WGS sequence"/>
</dbReference>
<evidence type="ECO:0000256" key="1">
    <source>
        <dbReference type="ARBA" id="ARBA00006242"/>
    </source>
</evidence>
<evidence type="ECO:0000256" key="2">
    <source>
        <dbReference type="ARBA" id="ARBA00022980"/>
    </source>
</evidence>
<dbReference type="GO" id="GO:0005763">
    <property type="term" value="C:mitochondrial small ribosomal subunit"/>
    <property type="evidence" value="ECO:0007669"/>
    <property type="project" value="TreeGrafter"/>
</dbReference>
<evidence type="ECO:0000313" key="6">
    <source>
        <dbReference type="Proteomes" id="UP000053110"/>
    </source>
</evidence>
<dbReference type="PANTHER" id="PTHR12534:SF0">
    <property type="entry name" value="SMALL RIBOSOMAL SUBUNIT PROTEIN US2M"/>
    <property type="match status" value="1"/>
</dbReference>
<proteinExistence type="inferred from homology"/>
<dbReference type="PROSITE" id="PS00962">
    <property type="entry name" value="RIBOSOMAL_S2_1"/>
    <property type="match status" value="1"/>
</dbReference>
<sequence>MLSKTTSVRHGRSLLVGPVQKYCYRSLMTESEATHVPAQSDPPALDTPPKTSYSQLKLASRWAPASKRKGPSNYVVLKTAAIKTTTKKTTASLGAVISHQYHPNEAIWNPPKPEDVTLEMLMAAQTHLGHHTSLWNPMNQQYIYGIRQGVHIISLEATAAYLRRAAKIVEAVCYHGGIVLFVGTKKGHRSAVVKASELTMGCHIFERWQPGTITNGDQILRSCRIKVLDSLDRPIEVDEDKLEGHKALRPDLVVCLNPLENYIMLHECGTNNIPTIGVIDTNADPSWVTYPIPANDDSVRSAQVISGVLGRAGEAGRMRRLTEAKTGKISWSPSSEISKLLDKAPDKTDNVINIQGQKANSTNQVKDTFVEPIRDPEWRIKMKDDNDEL</sequence>
<dbReference type="NCBIfam" id="TIGR01011">
    <property type="entry name" value="rpsB_bact"/>
    <property type="match status" value="1"/>
</dbReference>
<organism evidence="5">
    <name type="scientific">Blumeria graminis f. sp. tritici 96224</name>
    <dbReference type="NCBI Taxonomy" id="1268274"/>
    <lineage>
        <taxon>Eukaryota</taxon>
        <taxon>Fungi</taxon>
        <taxon>Dikarya</taxon>
        <taxon>Ascomycota</taxon>
        <taxon>Pezizomycotina</taxon>
        <taxon>Leotiomycetes</taxon>
        <taxon>Erysiphales</taxon>
        <taxon>Erysiphaceae</taxon>
        <taxon>Blumeria</taxon>
    </lineage>
</organism>
<dbReference type="EMBL" id="UIGY01000208">
    <property type="protein sequence ID" value="SUZ12958.1"/>
    <property type="molecule type" value="Genomic_DNA"/>
</dbReference>
<keyword evidence="3" id="KW-0687">Ribonucleoprotein</keyword>
<dbReference type="HAMAP" id="MF_00291_B">
    <property type="entry name" value="Ribosomal_uS2_B"/>
    <property type="match status" value="1"/>
</dbReference>
<dbReference type="PANTHER" id="PTHR12534">
    <property type="entry name" value="30S RIBOSOMAL PROTEIN S2 PROKARYOTIC AND ORGANELLAR"/>
    <property type="match status" value="1"/>
</dbReference>
<reference evidence="6" key="1">
    <citation type="journal article" date="2013" name="Nat. Genet.">
        <title>The wheat powdery mildew genome shows the unique evolution of an obligate biotroph.</title>
        <authorList>
            <person name="Wicker T."/>
            <person name="Oberhaensli S."/>
            <person name="Parlange F."/>
            <person name="Buchmann J.P."/>
            <person name="Shatalina M."/>
            <person name="Roffler S."/>
            <person name="Ben-David R."/>
            <person name="Dolezel J."/>
            <person name="Simkova H."/>
            <person name="Schulze-Lefert P."/>
            <person name="Spanu P.D."/>
            <person name="Bruggmann R."/>
            <person name="Amselem J."/>
            <person name="Quesneville H."/>
            <person name="Ver Loren van Themaat E."/>
            <person name="Paape T."/>
            <person name="Shimizu K.K."/>
            <person name="Keller B."/>
        </authorList>
    </citation>
    <scope>NUCLEOTIDE SEQUENCE [LARGE SCALE GENOMIC DNA]</scope>
    <source>
        <strain evidence="6">96224</strain>
    </source>
</reference>
<dbReference type="Pfam" id="PF00318">
    <property type="entry name" value="Ribosomal_S2"/>
    <property type="match status" value="1"/>
</dbReference>
<evidence type="ECO:0000313" key="5">
    <source>
        <dbReference type="EMBL" id="SUZ12958.1"/>
    </source>
</evidence>
<reference evidence="5" key="3">
    <citation type="submission" date="2018-07" db="EMBL/GenBank/DDBJ databases">
        <authorList>
            <person name="Quirk P.G."/>
            <person name="Krulwich T.A."/>
        </authorList>
    </citation>
    <scope>NUCLEOTIDE SEQUENCE</scope>
    <source>
        <strain evidence="5">96224</strain>
    </source>
</reference>
<dbReference type="AlphaFoldDB" id="A0A061HEU5"/>